<feature type="non-terminal residue" evidence="1">
    <location>
        <position position="118"/>
    </location>
</feature>
<evidence type="ECO:0000313" key="2">
    <source>
        <dbReference type="Proteomes" id="UP000749559"/>
    </source>
</evidence>
<proteinExistence type="predicted"/>
<dbReference type="AlphaFoldDB" id="A0A8S4PAD1"/>
<accession>A0A8S4PAD1</accession>
<evidence type="ECO:0000313" key="1">
    <source>
        <dbReference type="EMBL" id="CAH1789563.1"/>
    </source>
</evidence>
<protein>
    <submittedName>
        <fullName evidence="1">Uncharacterized protein</fullName>
    </submittedName>
</protein>
<dbReference type="Proteomes" id="UP000749559">
    <property type="component" value="Unassembled WGS sequence"/>
</dbReference>
<keyword evidence="2" id="KW-1185">Reference proteome</keyword>
<gene>
    <name evidence="1" type="ORF">OFUS_LOCUS14897</name>
</gene>
<dbReference type="EMBL" id="CAIIXF020000007">
    <property type="protein sequence ID" value="CAH1789563.1"/>
    <property type="molecule type" value="Genomic_DNA"/>
</dbReference>
<sequence>HQIIRHTEMNVPIIYLRVVTHQMAVHVDKPSIQCPVHETGTMIGPVWNVVKEIYATMMSLWELAVSRPVYLQSFQPQQSGFSSTNMSSQFNTSSQYDRHLLSKEMKDMPQYNFHTFPS</sequence>
<comment type="caution">
    <text evidence="1">The sequence shown here is derived from an EMBL/GenBank/DDBJ whole genome shotgun (WGS) entry which is preliminary data.</text>
</comment>
<organism evidence="1 2">
    <name type="scientific">Owenia fusiformis</name>
    <name type="common">Polychaete worm</name>
    <dbReference type="NCBI Taxonomy" id="6347"/>
    <lineage>
        <taxon>Eukaryota</taxon>
        <taxon>Metazoa</taxon>
        <taxon>Spiralia</taxon>
        <taxon>Lophotrochozoa</taxon>
        <taxon>Annelida</taxon>
        <taxon>Polychaeta</taxon>
        <taxon>Sedentaria</taxon>
        <taxon>Canalipalpata</taxon>
        <taxon>Sabellida</taxon>
        <taxon>Oweniida</taxon>
        <taxon>Oweniidae</taxon>
        <taxon>Owenia</taxon>
    </lineage>
</organism>
<reference evidence="1" key="1">
    <citation type="submission" date="2022-03" db="EMBL/GenBank/DDBJ databases">
        <authorList>
            <person name="Martin C."/>
        </authorList>
    </citation>
    <scope>NUCLEOTIDE SEQUENCE</scope>
</reference>
<name>A0A8S4PAD1_OWEFU</name>